<reference evidence="11" key="1">
    <citation type="submission" date="2012-02" db="EMBL/GenBank/DDBJ databases">
        <title>Genome sequencing of Giardia lamblia Genotypes A2 and B isolates (DH and GS) and comparative analysis with the genomes of Genotypes A1 and E (WB and Pig).</title>
        <authorList>
            <person name="Adam R."/>
            <person name="Dahlstrom E."/>
            <person name="Martens C."/>
            <person name="Bruno D."/>
            <person name="Barbian K."/>
            <person name="Porcella S.F."/>
            <person name="Nash T."/>
        </authorList>
    </citation>
    <scope>NUCLEOTIDE SEQUENCE</scope>
    <source>
        <strain evidence="11">DH</strain>
    </source>
</reference>
<dbReference type="InterPro" id="IPR011009">
    <property type="entry name" value="Kinase-like_dom_sf"/>
</dbReference>
<name>V6TF85_GIAIN</name>
<dbReference type="CDD" id="cd00180">
    <property type="entry name" value="PKc"/>
    <property type="match status" value="1"/>
</dbReference>
<dbReference type="InterPro" id="IPR050660">
    <property type="entry name" value="NEK_Ser/Thr_kinase"/>
</dbReference>
<dbReference type="PROSITE" id="PS00109">
    <property type="entry name" value="PROTEIN_KINASE_TYR"/>
    <property type="match status" value="1"/>
</dbReference>
<sequence>MSSFFLGVPAASELGLEPWGGTQQPGLAACSARAFSVIYSLRGCPYLAVKEIQLDGLGQHGVDAIRTRLTALLDLSHPGVFRHHQVVEDEGFIYIVMNRHDRTLEQVFIDCKRRKTPVSPELVLSILRQLAAALAYLHSVSGVGADGRPYQGLVHRDLRPANIFISADGERFVIADFGLCRNTLWSESTIAGTAVYMAPEALLRNETSPASDVWSLGVILYEMTTLRRLDFLGGKEPAEVFVDGWRPDLSDVVDDLARSVLERMLVLDSAERLTARELVRLLRILNISADGQEARSTRLKVIYSVSPRLVC</sequence>
<dbReference type="FunFam" id="1.10.510.10:FF:000844">
    <property type="entry name" value="Kinase, NEK"/>
    <property type="match status" value="1"/>
</dbReference>
<keyword evidence="5 10" id="KW-0418">Kinase</keyword>
<dbReference type="GO" id="GO:0004674">
    <property type="term" value="F:protein serine/threonine kinase activity"/>
    <property type="evidence" value="ECO:0007669"/>
    <property type="project" value="UniProtKB-KW"/>
</dbReference>
<evidence type="ECO:0000313" key="10">
    <source>
        <dbReference type="EMBL" id="ESU37062.1"/>
    </source>
</evidence>
<dbReference type="PROSITE" id="PS50011">
    <property type="entry name" value="PROTEIN_KINASE_DOM"/>
    <property type="match status" value="1"/>
</dbReference>
<proteinExistence type="predicted"/>
<evidence type="ECO:0000256" key="7">
    <source>
        <dbReference type="ARBA" id="ARBA00047899"/>
    </source>
</evidence>
<dbReference type="PANTHER" id="PTHR43671:SF98">
    <property type="entry name" value="SERINE_THREONINE-PROTEIN KINASE NEK11"/>
    <property type="match status" value="1"/>
</dbReference>
<keyword evidence="4" id="KW-0547">Nucleotide-binding</keyword>
<comment type="catalytic activity">
    <reaction evidence="7">
        <text>L-threonyl-[protein] + ATP = O-phospho-L-threonyl-[protein] + ADP + H(+)</text>
        <dbReference type="Rhea" id="RHEA:46608"/>
        <dbReference type="Rhea" id="RHEA-COMP:11060"/>
        <dbReference type="Rhea" id="RHEA-COMP:11605"/>
        <dbReference type="ChEBI" id="CHEBI:15378"/>
        <dbReference type="ChEBI" id="CHEBI:30013"/>
        <dbReference type="ChEBI" id="CHEBI:30616"/>
        <dbReference type="ChEBI" id="CHEBI:61977"/>
        <dbReference type="ChEBI" id="CHEBI:456216"/>
        <dbReference type="EC" id="2.7.11.1"/>
    </reaction>
</comment>
<keyword evidence="2 10" id="KW-0723">Serine/threonine-protein kinase</keyword>
<evidence type="ECO:0000256" key="8">
    <source>
        <dbReference type="ARBA" id="ARBA00048679"/>
    </source>
</evidence>
<dbReference type="Gene3D" id="1.10.510.10">
    <property type="entry name" value="Transferase(Phosphotransferase) domain 1"/>
    <property type="match status" value="1"/>
</dbReference>
<protein>
    <recommendedName>
        <fullName evidence="1">non-specific serine/threonine protein kinase</fullName>
        <ecNumber evidence="1">2.7.11.1</ecNumber>
    </recommendedName>
</protein>
<dbReference type="VEuPathDB" id="GiardiaDB:DHA2_153559"/>
<organism evidence="10 11">
    <name type="scientific">Giardia intestinalis</name>
    <name type="common">Giardia lamblia</name>
    <dbReference type="NCBI Taxonomy" id="5741"/>
    <lineage>
        <taxon>Eukaryota</taxon>
        <taxon>Metamonada</taxon>
        <taxon>Diplomonadida</taxon>
        <taxon>Hexamitidae</taxon>
        <taxon>Giardiinae</taxon>
        <taxon>Giardia</taxon>
    </lineage>
</organism>
<dbReference type="SUPFAM" id="SSF56112">
    <property type="entry name" value="Protein kinase-like (PK-like)"/>
    <property type="match status" value="1"/>
</dbReference>
<dbReference type="Proteomes" id="UP000018320">
    <property type="component" value="Unassembled WGS sequence"/>
</dbReference>
<dbReference type="Pfam" id="PF00069">
    <property type="entry name" value="Pkinase"/>
    <property type="match status" value="1"/>
</dbReference>
<dbReference type="EMBL" id="AHGT01000034">
    <property type="protein sequence ID" value="ESU37062.1"/>
    <property type="molecule type" value="Genomic_DNA"/>
</dbReference>
<evidence type="ECO:0000256" key="1">
    <source>
        <dbReference type="ARBA" id="ARBA00012513"/>
    </source>
</evidence>
<evidence type="ECO:0000259" key="9">
    <source>
        <dbReference type="PROSITE" id="PS50011"/>
    </source>
</evidence>
<dbReference type="Gene3D" id="3.30.200.20">
    <property type="entry name" value="Phosphorylase Kinase, domain 1"/>
    <property type="match status" value="1"/>
</dbReference>
<evidence type="ECO:0000256" key="2">
    <source>
        <dbReference type="ARBA" id="ARBA00022527"/>
    </source>
</evidence>
<keyword evidence="3" id="KW-0808">Transferase</keyword>
<gene>
    <name evidence="10" type="ORF">DHA2_153559</name>
</gene>
<feature type="domain" description="Protein kinase" evidence="9">
    <location>
        <begin position="24"/>
        <end position="285"/>
    </location>
</feature>
<evidence type="ECO:0000313" key="11">
    <source>
        <dbReference type="Proteomes" id="UP000018320"/>
    </source>
</evidence>
<dbReference type="InterPro" id="IPR008266">
    <property type="entry name" value="Tyr_kinase_AS"/>
</dbReference>
<reference evidence="10 11" key="2">
    <citation type="journal article" date="2013" name="Genome Biol. Evol.">
        <title>Genome sequencing of Giardia lamblia genotypes A2 and B isolates (DH and GS) and comparative analysis with the genomes of genotypes A1 and E (WB and Pig).</title>
        <authorList>
            <person name="Adam R.D."/>
            <person name="Dahlstrom E.W."/>
            <person name="Martens C.A."/>
            <person name="Bruno D.P."/>
            <person name="Barbian K.D."/>
            <person name="Ricklefs S.M."/>
            <person name="Hernandez M.M."/>
            <person name="Narla N.P."/>
            <person name="Patel R.B."/>
            <person name="Porcella S.F."/>
            <person name="Nash T.E."/>
        </authorList>
    </citation>
    <scope>NUCLEOTIDE SEQUENCE [LARGE SCALE GENOMIC DNA]</scope>
    <source>
        <strain evidence="10 11">DH</strain>
    </source>
</reference>
<dbReference type="VEuPathDB" id="GiardiaDB:GL50803_0016988"/>
<dbReference type="GO" id="GO:0004713">
    <property type="term" value="F:protein tyrosine kinase activity"/>
    <property type="evidence" value="ECO:0007669"/>
    <property type="project" value="InterPro"/>
</dbReference>
<dbReference type="VEuPathDB" id="GiardiaDB:QR46_2632"/>
<keyword evidence="6" id="KW-0067">ATP-binding</keyword>
<evidence type="ECO:0000256" key="3">
    <source>
        <dbReference type="ARBA" id="ARBA00022679"/>
    </source>
</evidence>
<comment type="catalytic activity">
    <reaction evidence="8">
        <text>L-seryl-[protein] + ATP = O-phospho-L-seryl-[protein] + ADP + H(+)</text>
        <dbReference type="Rhea" id="RHEA:17989"/>
        <dbReference type="Rhea" id="RHEA-COMP:9863"/>
        <dbReference type="Rhea" id="RHEA-COMP:11604"/>
        <dbReference type="ChEBI" id="CHEBI:15378"/>
        <dbReference type="ChEBI" id="CHEBI:29999"/>
        <dbReference type="ChEBI" id="CHEBI:30616"/>
        <dbReference type="ChEBI" id="CHEBI:83421"/>
        <dbReference type="ChEBI" id="CHEBI:456216"/>
        <dbReference type="EC" id="2.7.11.1"/>
    </reaction>
</comment>
<dbReference type="AlphaFoldDB" id="V6TF85"/>
<dbReference type="InterPro" id="IPR000719">
    <property type="entry name" value="Prot_kinase_dom"/>
</dbReference>
<dbReference type="VEuPathDB" id="GiardiaDB:GL50581_284"/>
<evidence type="ECO:0000256" key="6">
    <source>
        <dbReference type="ARBA" id="ARBA00022840"/>
    </source>
</evidence>
<dbReference type="InterPro" id="IPR020635">
    <property type="entry name" value="Tyr_kinase_cat_dom"/>
</dbReference>
<evidence type="ECO:0000256" key="5">
    <source>
        <dbReference type="ARBA" id="ARBA00022777"/>
    </source>
</evidence>
<dbReference type="GO" id="GO:0005524">
    <property type="term" value="F:ATP binding"/>
    <property type="evidence" value="ECO:0007669"/>
    <property type="project" value="UniProtKB-KW"/>
</dbReference>
<evidence type="ECO:0000256" key="4">
    <source>
        <dbReference type="ARBA" id="ARBA00022741"/>
    </source>
</evidence>
<dbReference type="EC" id="2.7.11.1" evidence="1"/>
<accession>V6TF85</accession>
<comment type="caution">
    <text evidence="10">The sequence shown here is derived from an EMBL/GenBank/DDBJ whole genome shotgun (WGS) entry which is preliminary data.</text>
</comment>
<dbReference type="SMART" id="SM00219">
    <property type="entry name" value="TyrKc"/>
    <property type="match status" value="1"/>
</dbReference>
<dbReference type="PANTHER" id="PTHR43671">
    <property type="entry name" value="SERINE/THREONINE-PROTEIN KINASE NEK"/>
    <property type="match status" value="1"/>
</dbReference>